<organism evidence="9 10">
    <name type="scientific">Streptomyces halobius</name>
    <dbReference type="NCBI Taxonomy" id="2879846"/>
    <lineage>
        <taxon>Bacteria</taxon>
        <taxon>Bacillati</taxon>
        <taxon>Actinomycetota</taxon>
        <taxon>Actinomycetes</taxon>
        <taxon>Kitasatosporales</taxon>
        <taxon>Streptomycetaceae</taxon>
        <taxon>Streptomyces</taxon>
    </lineage>
</organism>
<sequence length="514" mass="56257">MTLTTPDNPDAHAHAHAHAHAAQAHGHAQARPDAESHTHPDANPPAHARTEIPGPSGLPVLGSMLDLRRDSLAAFLRAHREHGEVVRLQAGPPGLRSVFHAVFAPQGVQQILASEAANFRKDHPLYEEVRQSFGNGLLTSQDADYLRQRRLVQPLFTKRRVDGYAAAVATEAGIIAERWRTADDATVDLVSEMNRFALRTVARILFGTDVEAAVDVIHRCAPVISDYVVRRAYVPLKVPREWPTPGNRRAREATAEVTAVCDRIVAERRAAADTPTGRMVDPRTAGERSPSADDLLSLLADAGNEEDGSLDATEVREQVLIFLLAGHETTAISLAFTLHLLARHPEEQARVREEIDQVLADGPPTAADLDRLPRVTRALKEAMRLYPPAPVVSRRAVAATEIGGFRIPAGADVVVAPWVTHRSPELWADPERFDPDRFTPEREAGRHRYAWFPFGGGPRACIGQHFSMLESVLALATLLRSYELDAVDEEVPVSAGITLQATGPARVRLRPHPL</sequence>
<feature type="region of interest" description="Disordered" evidence="8">
    <location>
        <begin position="1"/>
        <end position="57"/>
    </location>
</feature>
<name>A0ABY4MF59_9ACTN</name>
<feature type="region of interest" description="Disordered" evidence="8">
    <location>
        <begin position="272"/>
        <end position="291"/>
    </location>
</feature>
<dbReference type="Pfam" id="PF00067">
    <property type="entry name" value="p450"/>
    <property type="match status" value="1"/>
</dbReference>
<dbReference type="CDD" id="cd20620">
    <property type="entry name" value="CYP132-like"/>
    <property type="match status" value="1"/>
</dbReference>
<dbReference type="InterPro" id="IPR002401">
    <property type="entry name" value="Cyt_P450_E_grp-I"/>
</dbReference>
<evidence type="ECO:0000256" key="7">
    <source>
        <dbReference type="RuleBase" id="RU000461"/>
    </source>
</evidence>
<evidence type="ECO:0000256" key="5">
    <source>
        <dbReference type="ARBA" id="ARBA00023004"/>
    </source>
</evidence>
<evidence type="ECO:0000256" key="1">
    <source>
        <dbReference type="ARBA" id="ARBA00010617"/>
    </source>
</evidence>
<dbReference type="InterPro" id="IPR050196">
    <property type="entry name" value="Cytochrome_P450_Monoox"/>
</dbReference>
<feature type="compositionally biased region" description="Low complexity" evidence="8">
    <location>
        <begin position="20"/>
        <end position="29"/>
    </location>
</feature>
<dbReference type="Proteomes" id="UP000830115">
    <property type="component" value="Chromosome"/>
</dbReference>
<dbReference type="EMBL" id="CP086322">
    <property type="protein sequence ID" value="UQA96338.1"/>
    <property type="molecule type" value="Genomic_DNA"/>
</dbReference>
<evidence type="ECO:0000256" key="4">
    <source>
        <dbReference type="ARBA" id="ARBA00023002"/>
    </source>
</evidence>
<evidence type="ECO:0000256" key="3">
    <source>
        <dbReference type="ARBA" id="ARBA00022723"/>
    </source>
</evidence>
<evidence type="ECO:0000256" key="6">
    <source>
        <dbReference type="ARBA" id="ARBA00023033"/>
    </source>
</evidence>
<keyword evidence="5 7" id="KW-0408">Iron</keyword>
<dbReference type="SUPFAM" id="SSF48264">
    <property type="entry name" value="Cytochrome P450"/>
    <property type="match status" value="1"/>
</dbReference>
<evidence type="ECO:0000313" key="10">
    <source>
        <dbReference type="Proteomes" id="UP000830115"/>
    </source>
</evidence>
<dbReference type="InterPro" id="IPR017972">
    <property type="entry name" value="Cyt_P450_CS"/>
</dbReference>
<gene>
    <name evidence="9" type="ORF">K9S39_34670</name>
</gene>
<dbReference type="InterPro" id="IPR001128">
    <property type="entry name" value="Cyt_P450"/>
</dbReference>
<dbReference type="PRINTS" id="PR00385">
    <property type="entry name" value="P450"/>
</dbReference>
<keyword evidence="4 7" id="KW-0560">Oxidoreductase</keyword>
<keyword evidence="6 7" id="KW-0503">Monooxygenase</keyword>
<dbReference type="PRINTS" id="PR00463">
    <property type="entry name" value="EP450I"/>
</dbReference>
<reference evidence="9" key="1">
    <citation type="submission" date="2021-10" db="EMBL/GenBank/DDBJ databases">
        <title>Streptomyces nigrumlapis sp.nov.,an antimicrobial producing actinobacterium isolated from Black Gobi rocks.</title>
        <authorList>
            <person name="Wen Y."/>
            <person name="Zhang W."/>
            <person name="Liu X.G."/>
        </authorList>
    </citation>
    <scope>NUCLEOTIDE SEQUENCE</scope>
    <source>
        <strain evidence="9">ST13-2-2</strain>
    </source>
</reference>
<evidence type="ECO:0000256" key="2">
    <source>
        <dbReference type="ARBA" id="ARBA00022617"/>
    </source>
</evidence>
<dbReference type="InterPro" id="IPR036396">
    <property type="entry name" value="Cyt_P450_sf"/>
</dbReference>
<evidence type="ECO:0000313" key="9">
    <source>
        <dbReference type="EMBL" id="UQA96338.1"/>
    </source>
</evidence>
<keyword evidence="3 7" id="KW-0479">Metal-binding</keyword>
<keyword evidence="10" id="KW-1185">Reference proteome</keyword>
<protein>
    <submittedName>
        <fullName evidence="9">Cytochrome P450</fullName>
    </submittedName>
</protein>
<evidence type="ECO:0000256" key="8">
    <source>
        <dbReference type="SAM" id="MobiDB-lite"/>
    </source>
</evidence>
<dbReference type="PANTHER" id="PTHR24291">
    <property type="entry name" value="CYTOCHROME P450 FAMILY 4"/>
    <property type="match status" value="1"/>
</dbReference>
<accession>A0ABY4MF59</accession>
<dbReference type="PANTHER" id="PTHR24291:SF50">
    <property type="entry name" value="BIFUNCTIONAL ALBAFLAVENONE MONOOXYGENASE_TERPENE SYNTHASE"/>
    <property type="match status" value="1"/>
</dbReference>
<dbReference type="PROSITE" id="PS00086">
    <property type="entry name" value="CYTOCHROME_P450"/>
    <property type="match status" value="1"/>
</dbReference>
<feature type="compositionally biased region" description="Basic and acidic residues" evidence="8">
    <location>
        <begin position="30"/>
        <end position="40"/>
    </location>
</feature>
<comment type="similarity">
    <text evidence="1 7">Belongs to the cytochrome P450 family.</text>
</comment>
<keyword evidence="2 7" id="KW-0349">Heme</keyword>
<dbReference type="Gene3D" id="1.10.630.10">
    <property type="entry name" value="Cytochrome P450"/>
    <property type="match status" value="1"/>
</dbReference>
<proteinExistence type="inferred from homology"/>